<dbReference type="EMBL" id="PDNA01000029">
    <property type="protein sequence ID" value="PGH23088.1"/>
    <property type="molecule type" value="Genomic_DNA"/>
</dbReference>
<dbReference type="AlphaFoldDB" id="A0A2B7YQC6"/>
<feature type="compositionally biased region" description="Polar residues" evidence="1">
    <location>
        <begin position="10"/>
        <end position="20"/>
    </location>
</feature>
<proteinExistence type="predicted"/>
<reference evidence="2 3" key="1">
    <citation type="submission" date="2017-10" db="EMBL/GenBank/DDBJ databases">
        <title>Comparative genomics in systemic dimorphic fungi from Ajellomycetaceae.</title>
        <authorList>
            <person name="Munoz J.F."/>
            <person name="Mcewen J.G."/>
            <person name="Clay O.K."/>
            <person name="Cuomo C.A."/>
        </authorList>
    </citation>
    <scope>NUCLEOTIDE SEQUENCE [LARGE SCALE GENOMIC DNA]</scope>
    <source>
        <strain evidence="2 3">UAMH7299</strain>
    </source>
</reference>
<organism evidence="2 3">
    <name type="scientific">Polytolypa hystricis (strain UAMH7299)</name>
    <dbReference type="NCBI Taxonomy" id="1447883"/>
    <lineage>
        <taxon>Eukaryota</taxon>
        <taxon>Fungi</taxon>
        <taxon>Dikarya</taxon>
        <taxon>Ascomycota</taxon>
        <taxon>Pezizomycotina</taxon>
        <taxon>Eurotiomycetes</taxon>
        <taxon>Eurotiomycetidae</taxon>
        <taxon>Onygenales</taxon>
        <taxon>Onygenales incertae sedis</taxon>
        <taxon>Polytolypa</taxon>
    </lineage>
</organism>
<keyword evidence="3" id="KW-1185">Reference proteome</keyword>
<comment type="caution">
    <text evidence="2">The sequence shown here is derived from an EMBL/GenBank/DDBJ whole genome shotgun (WGS) entry which is preliminary data.</text>
</comment>
<evidence type="ECO:0000256" key="1">
    <source>
        <dbReference type="SAM" id="MobiDB-lite"/>
    </source>
</evidence>
<accession>A0A2B7YQC6</accession>
<evidence type="ECO:0000313" key="2">
    <source>
        <dbReference type="EMBL" id="PGH23088.1"/>
    </source>
</evidence>
<sequence length="92" mass="10401">MNWTGGRLSRYSSKSQQSTKHVQKQHFAKARFKALSARHHLEVNTYSALRDSIIVAQKSLPAGEPVAHVVQNKLRAYHVHHALLIVLPARKV</sequence>
<evidence type="ECO:0000313" key="3">
    <source>
        <dbReference type="Proteomes" id="UP000224634"/>
    </source>
</evidence>
<protein>
    <submittedName>
        <fullName evidence="2">Uncharacterized protein</fullName>
    </submittedName>
</protein>
<dbReference type="Proteomes" id="UP000224634">
    <property type="component" value="Unassembled WGS sequence"/>
</dbReference>
<feature type="region of interest" description="Disordered" evidence="1">
    <location>
        <begin position="1"/>
        <end position="23"/>
    </location>
</feature>
<name>A0A2B7YQC6_POLH7</name>
<gene>
    <name evidence="2" type="ORF">AJ80_02862</name>
</gene>